<feature type="compositionally biased region" description="Pro residues" evidence="1">
    <location>
        <begin position="1"/>
        <end position="18"/>
    </location>
</feature>
<evidence type="ECO:0000313" key="4">
    <source>
        <dbReference type="Proteomes" id="UP000184452"/>
    </source>
</evidence>
<dbReference type="EMBL" id="FQZK01000004">
    <property type="protein sequence ID" value="SHJ23857.1"/>
    <property type="molecule type" value="Genomic_DNA"/>
</dbReference>
<keyword evidence="4" id="KW-1185">Reference proteome</keyword>
<sequence>MAPSEPPGPRPAHPPPPRVRSAQRSMYATGGLFLLASLLSCGQAAPAGPATGALVAAFGVACLVSGHLLRRPSRPALFLALGLQSLLLALVLALAAWTVVLGFWPGLVPAVVPLVLAANTLHLLYLGRGFHLRGS</sequence>
<dbReference type="Proteomes" id="UP000184452">
    <property type="component" value="Unassembled WGS sequence"/>
</dbReference>
<keyword evidence="2" id="KW-0812">Transmembrane</keyword>
<name>A0A1M6HNT7_9ACTN</name>
<feature type="transmembrane region" description="Helical" evidence="2">
    <location>
        <begin position="51"/>
        <end position="69"/>
    </location>
</feature>
<proteinExistence type="predicted"/>
<keyword evidence="2" id="KW-1133">Transmembrane helix</keyword>
<evidence type="ECO:0000256" key="2">
    <source>
        <dbReference type="SAM" id="Phobius"/>
    </source>
</evidence>
<accession>A0A1M6HNT7</accession>
<evidence type="ECO:0000313" key="3">
    <source>
        <dbReference type="EMBL" id="SHJ23857.1"/>
    </source>
</evidence>
<feature type="transmembrane region" description="Helical" evidence="2">
    <location>
        <begin position="103"/>
        <end position="126"/>
    </location>
</feature>
<reference evidence="3 4" key="1">
    <citation type="submission" date="2016-11" db="EMBL/GenBank/DDBJ databases">
        <authorList>
            <person name="Jaros S."/>
            <person name="Januszkiewicz K."/>
            <person name="Wedrychowicz H."/>
        </authorList>
    </citation>
    <scope>NUCLEOTIDE SEQUENCE [LARGE SCALE GENOMIC DNA]</scope>
    <source>
        <strain evidence="3 4">CGMCC 4.5723</strain>
    </source>
</reference>
<feature type="region of interest" description="Disordered" evidence="1">
    <location>
        <begin position="1"/>
        <end position="21"/>
    </location>
</feature>
<gene>
    <name evidence="3" type="ORF">SAMN05421803_104247</name>
</gene>
<keyword evidence="2" id="KW-0472">Membrane</keyword>
<protein>
    <submittedName>
        <fullName evidence="3">Uncharacterized protein</fullName>
    </submittedName>
</protein>
<organism evidence="3 4">
    <name type="scientific">Nocardiopsis flavescens</name>
    <dbReference type="NCBI Taxonomy" id="758803"/>
    <lineage>
        <taxon>Bacteria</taxon>
        <taxon>Bacillati</taxon>
        <taxon>Actinomycetota</taxon>
        <taxon>Actinomycetes</taxon>
        <taxon>Streptosporangiales</taxon>
        <taxon>Nocardiopsidaceae</taxon>
        <taxon>Nocardiopsis</taxon>
    </lineage>
</organism>
<evidence type="ECO:0000256" key="1">
    <source>
        <dbReference type="SAM" id="MobiDB-lite"/>
    </source>
</evidence>
<feature type="transmembrane region" description="Helical" evidence="2">
    <location>
        <begin position="76"/>
        <end position="97"/>
    </location>
</feature>
<dbReference type="AlphaFoldDB" id="A0A1M6HNT7"/>